<organism evidence="1 2">
    <name type="scientific">Ureibacillus endophyticus</name>
    <dbReference type="NCBI Taxonomy" id="1978490"/>
    <lineage>
        <taxon>Bacteria</taxon>
        <taxon>Bacillati</taxon>
        <taxon>Bacillota</taxon>
        <taxon>Bacilli</taxon>
        <taxon>Bacillales</taxon>
        <taxon>Caryophanaceae</taxon>
        <taxon>Ureibacillus</taxon>
    </lineage>
</organism>
<dbReference type="AlphaFoldDB" id="A0A494YUU0"/>
<dbReference type="SFLD" id="SFLDS00003">
    <property type="entry name" value="Haloacid_Dehalogenase"/>
    <property type="match status" value="1"/>
</dbReference>
<reference evidence="1 2" key="1">
    <citation type="journal article" date="2016" name="Antonie Van Leeuwenhoek">
        <title>Lysinibacillus endophyticus sp. nov., an indole-3-acetic acid producing endophytic bacterium isolated from corn root (Zea mays cv. Xinken-5).</title>
        <authorList>
            <person name="Yu J."/>
            <person name="Guan X."/>
            <person name="Liu C."/>
            <person name="Xiang W."/>
            <person name="Yu Z."/>
            <person name="Liu X."/>
            <person name="Wang G."/>
        </authorList>
    </citation>
    <scope>NUCLEOTIDE SEQUENCE [LARGE SCALE GENOMIC DNA]</scope>
    <source>
        <strain evidence="1 2">DSM 100506</strain>
    </source>
</reference>
<dbReference type="PANTHER" id="PTHR43434">
    <property type="entry name" value="PHOSPHOGLYCOLATE PHOSPHATASE"/>
    <property type="match status" value="1"/>
</dbReference>
<dbReference type="Proteomes" id="UP000272238">
    <property type="component" value="Unassembled WGS sequence"/>
</dbReference>
<sequence>MKYVIFDFDGTLVDSKLAILEAWNTIAEKYRFKKVDESEIDEIKKLTMNERSKRFDFPLYKLPIVMPLFYQTYKKSLEEVELFKGIKDLFEQLNVNGYNIAIISSNAKENIEALLKRQQINNVSEILCSSRVFGKDKIIQRFLKNHQLKSTDVIYVGDEDRDIVACKKVGIKIIWVEWGYDAFEVVKNSKPDYTVSEPKEILNIIK</sequence>
<name>A0A494YUU0_9BACL</name>
<dbReference type="InterPro" id="IPR041492">
    <property type="entry name" value="HAD_2"/>
</dbReference>
<evidence type="ECO:0000313" key="1">
    <source>
        <dbReference type="EMBL" id="RKQ13855.1"/>
    </source>
</evidence>
<dbReference type="GO" id="GO:0006281">
    <property type="term" value="P:DNA repair"/>
    <property type="evidence" value="ECO:0007669"/>
    <property type="project" value="TreeGrafter"/>
</dbReference>
<evidence type="ECO:0000313" key="2">
    <source>
        <dbReference type="Proteomes" id="UP000272238"/>
    </source>
</evidence>
<dbReference type="GO" id="GO:0008967">
    <property type="term" value="F:phosphoglycolate phosphatase activity"/>
    <property type="evidence" value="ECO:0007669"/>
    <property type="project" value="TreeGrafter"/>
</dbReference>
<dbReference type="GO" id="GO:0005829">
    <property type="term" value="C:cytosol"/>
    <property type="evidence" value="ECO:0007669"/>
    <property type="project" value="TreeGrafter"/>
</dbReference>
<dbReference type="InterPro" id="IPR023214">
    <property type="entry name" value="HAD_sf"/>
</dbReference>
<dbReference type="NCBIfam" id="TIGR01549">
    <property type="entry name" value="HAD-SF-IA-v1"/>
    <property type="match status" value="1"/>
</dbReference>
<dbReference type="InterPro" id="IPR023198">
    <property type="entry name" value="PGP-like_dom2"/>
</dbReference>
<dbReference type="RefSeq" id="WP_121215695.1">
    <property type="nucleotide sequence ID" value="NZ_RBZN01000055.1"/>
</dbReference>
<dbReference type="InterPro" id="IPR006439">
    <property type="entry name" value="HAD-SF_hydro_IA"/>
</dbReference>
<dbReference type="EMBL" id="RBZN01000055">
    <property type="protein sequence ID" value="RKQ13855.1"/>
    <property type="molecule type" value="Genomic_DNA"/>
</dbReference>
<keyword evidence="2" id="KW-1185">Reference proteome</keyword>
<dbReference type="Pfam" id="PF13419">
    <property type="entry name" value="HAD_2"/>
    <property type="match status" value="1"/>
</dbReference>
<dbReference type="SUPFAM" id="SSF56784">
    <property type="entry name" value="HAD-like"/>
    <property type="match status" value="1"/>
</dbReference>
<dbReference type="Gene3D" id="3.40.50.1000">
    <property type="entry name" value="HAD superfamily/HAD-like"/>
    <property type="match status" value="1"/>
</dbReference>
<dbReference type="InterPro" id="IPR036412">
    <property type="entry name" value="HAD-like_sf"/>
</dbReference>
<dbReference type="SFLD" id="SFLDG01129">
    <property type="entry name" value="C1.5:_HAD__Beta-PGM__Phosphata"/>
    <property type="match status" value="1"/>
</dbReference>
<protein>
    <submittedName>
        <fullName evidence="1">HAD family hydrolase</fullName>
    </submittedName>
</protein>
<comment type="caution">
    <text evidence="1">The sequence shown here is derived from an EMBL/GenBank/DDBJ whole genome shotgun (WGS) entry which is preliminary data.</text>
</comment>
<accession>A0A494YUU0</accession>
<dbReference type="PANTHER" id="PTHR43434:SF13">
    <property type="entry name" value="PHOSPHOGLYCOLATE PHOSPHATASE"/>
    <property type="match status" value="1"/>
</dbReference>
<gene>
    <name evidence="1" type="ORF">D8M03_15210</name>
</gene>
<dbReference type="InterPro" id="IPR050155">
    <property type="entry name" value="HAD-like_hydrolase_sf"/>
</dbReference>
<keyword evidence="1" id="KW-0378">Hydrolase</keyword>
<dbReference type="OrthoDB" id="9792518at2"/>
<proteinExistence type="predicted"/>
<dbReference type="Gene3D" id="1.10.150.240">
    <property type="entry name" value="Putative phosphatase, domain 2"/>
    <property type="match status" value="1"/>
</dbReference>